<protein>
    <submittedName>
        <fullName evidence="1">Si:dkey-97o5.1</fullName>
    </submittedName>
</protein>
<sequence length="478" mass="54527">MYSGRLSLVGDLLQGLFKEAYSLHKGLMELLVKINLEDTASEVSDIVRVIHSLQGVKYQSLVEDRLRHTDIAFSLCEDLYTSVQNCLELAQQIQQAGLQEVVHCPEYKLFQKSTKMCRFFANTLVHYTKEFKTCLAKSCCRFLRLYLQIHCKFPPSVCAPSVPSALSEELRVAVLVPMDAMLTQLLSFRPFAESVLDPNHQCSTELRLLLVNVLGKLSSQPEEVLWLWSDGSQFSEETPRWSVFEAVYRCTCMLERAVLVWLPGVMLRGQAQGRVSLHQHHFASLKRSLLATVLQAETQTAVLATDVWCFLAQYDTAELSFHHVLLLAHLIRSCPGEGYQLFHLALLLRRVLFLMTPKQQVAFVEHFPPAQEENLCVLRHTLLRGLCAEARMQVEKEVLSMASVVLQEWQNNSYKMEEIPRLNRILGCVLMLMGGSNLQAECVISSVKIISQLWSCMSSNQVIRFHIHIMDPLYIKWP</sequence>
<reference evidence="1" key="2">
    <citation type="submission" date="2025-09" db="UniProtKB">
        <authorList>
            <consortium name="Ensembl"/>
        </authorList>
    </citation>
    <scope>IDENTIFICATION</scope>
</reference>
<evidence type="ECO:0000313" key="1">
    <source>
        <dbReference type="Ensembl" id="ENSSGRP00000059159.1"/>
    </source>
</evidence>
<keyword evidence="2" id="KW-1185">Reference proteome</keyword>
<dbReference type="Pfam" id="PF14868">
    <property type="entry name" value="DUF4487"/>
    <property type="match status" value="1"/>
</dbReference>
<accession>A0A672P760</accession>
<dbReference type="Proteomes" id="UP000472262">
    <property type="component" value="Unassembled WGS sequence"/>
</dbReference>
<proteinExistence type="predicted"/>
<dbReference type="InterPro" id="IPR027902">
    <property type="entry name" value="DUF4487"/>
</dbReference>
<evidence type="ECO:0000313" key="2">
    <source>
        <dbReference type="Proteomes" id="UP000472262"/>
    </source>
</evidence>
<reference evidence="1" key="1">
    <citation type="submission" date="2025-08" db="UniProtKB">
        <authorList>
            <consortium name="Ensembl"/>
        </authorList>
    </citation>
    <scope>IDENTIFICATION</scope>
</reference>
<dbReference type="InParanoid" id="A0A672P760"/>
<dbReference type="Ensembl" id="ENSSGRT00000063117.1">
    <property type="protein sequence ID" value="ENSSGRP00000059159.1"/>
    <property type="gene ID" value="ENSSGRG00000030756.1"/>
</dbReference>
<dbReference type="PANTHER" id="PTHR16071:SF2">
    <property type="entry name" value="FIGNL1-INTERACTING REGULATOR OF RECOMBINATION AND MITOSIS"/>
    <property type="match status" value="1"/>
</dbReference>
<organism evidence="1 2">
    <name type="scientific">Sinocyclocheilus grahami</name>
    <name type="common">Dianchi golden-line fish</name>
    <name type="synonym">Barbus grahami</name>
    <dbReference type="NCBI Taxonomy" id="75366"/>
    <lineage>
        <taxon>Eukaryota</taxon>
        <taxon>Metazoa</taxon>
        <taxon>Chordata</taxon>
        <taxon>Craniata</taxon>
        <taxon>Vertebrata</taxon>
        <taxon>Euteleostomi</taxon>
        <taxon>Actinopterygii</taxon>
        <taxon>Neopterygii</taxon>
        <taxon>Teleostei</taxon>
        <taxon>Ostariophysi</taxon>
        <taxon>Cypriniformes</taxon>
        <taxon>Cyprinidae</taxon>
        <taxon>Cyprininae</taxon>
        <taxon>Sinocyclocheilus</taxon>
    </lineage>
</organism>
<dbReference type="PANTHER" id="PTHR16071">
    <property type="entry name" value="CHROMOSOME 1 OPEN READING FRAME 112"/>
    <property type="match status" value="1"/>
</dbReference>
<name>A0A672P760_SINGR</name>
<dbReference type="AlphaFoldDB" id="A0A672P760"/>